<gene>
    <name evidence="1" type="ORF">NCTC12475_01310</name>
</gene>
<dbReference type="InterPro" id="IPR027471">
    <property type="entry name" value="YbeD-like_sf"/>
</dbReference>
<sequence>MCENRPKINYPCFWKYKLIISKDEKIENIVALVTKQKEYKLEFSNLSSNGKYQSHNLSVFVLNDKERLDIFNKLKSKCKFVL</sequence>
<evidence type="ECO:0000313" key="1">
    <source>
        <dbReference type="EMBL" id="SUX11095.1"/>
    </source>
</evidence>
<keyword evidence="2" id="KW-1185">Reference proteome</keyword>
<dbReference type="InterPro" id="IPR007454">
    <property type="entry name" value="UPF0250_YbeD-like"/>
</dbReference>
<dbReference type="Pfam" id="PF04359">
    <property type="entry name" value="DUF493"/>
    <property type="match status" value="1"/>
</dbReference>
<dbReference type="EMBL" id="UFVD01000001">
    <property type="protein sequence ID" value="SUX11095.1"/>
    <property type="molecule type" value="Genomic_DNA"/>
</dbReference>
<organism evidence="1 2">
    <name type="scientific">Campylobacter sputorum subsp. sputorum</name>
    <dbReference type="NCBI Taxonomy" id="32024"/>
    <lineage>
        <taxon>Bacteria</taxon>
        <taxon>Pseudomonadati</taxon>
        <taxon>Campylobacterota</taxon>
        <taxon>Epsilonproteobacteria</taxon>
        <taxon>Campylobacterales</taxon>
        <taxon>Campylobacteraceae</taxon>
        <taxon>Campylobacter</taxon>
    </lineage>
</organism>
<dbReference type="Gene3D" id="3.30.70.260">
    <property type="match status" value="1"/>
</dbReference>
<name>A0A381DKC6_9BACT</name>
<reference evidence="1 2" key="1">
    <citation type="submission" date="2018-06" db="EMBL/GenBank/DDBJ databases">
        <authorList>
            <consortium name="Pathogen Informatics"/>
            <person name="Doyle S."/>
        </authorList>
    </citation>
    <scope>NUCLEOTIDE SEQUENCE [LARGE SCALE GENOMIC DNA]</scope>
    <source>
        <strain evidence="1 2">NCTC12475</strain>
    </source>
</reference>
<evidence type="ECO:0000313" key="2">
    <source>
        <dbReference type="Proteomes" id="UP000254920"/>
    </source>
</evidence>
<dbReference type="Proteomes" id="UP000254920">
    <property type="component" value="Unassembled WGS sequence"/>
</dbReference>
<dbReference type="STRING" id="32024.GCA_000788295_01661"/>
<dbReference type="AlphaFoldDB" id="A0A381DKC6"/>
<proteinExistence type="predicted"/>
<dbReference type="SUPFAM" id="SSF117991">
    <property type="entry name" value="YbeD/HP0495-like"/>
    <property type="match status" value="1"/>
</dbReference>
<protein>
    <submittedName>
        <fullName evidence="1">Protein of uncharacterized function (DUF493)</fullName>
    </submittedName>
</protein>
<accession>A0A381DKC6</accession>